<sequence>MKKIEQKGRVTFGEAVSDFFKGYFDFSGRTTRAGYWWAQLSIVIVYIILYIWTISTVIGSIYGEPNMLPIILLVLFTLAIIIPSISIQVRRLRDLGIKGKALLGLFIIYYGLTYTWLFSFYLNAIGNIASTVSNSLSTGELSIFSNQSSLIMFLFTVISIFMSISMFLPTNYFVTNSEHPFITFLFVSKKDITELTEIVENSETNTINDNFHENEKI</sequence>
<name>A0A1V4DJH8_9ENTE</name>
<reference evidence="2 3" key="1">
    <citation type="submission" date="2017-02" db="EMBL/GenBank/DDBJ databases">
        <title>Vagococcus cremeus sp. nov., isolated from the small intestine of a marten, Martes flavigula.</title>
        <authorList>
            <person name="Tak E.J."/>
            <person name="Bae J.-W."/>
        </authorList>
    </citation>
    <scope>NUCLEOTIDE SEQUENCE [LARGE SCALE GENOMIC DNA]</scope>
    <source>
        <strain evidence="2 3">D7T301</strain>
    </source>
</reference>
<evidence type="ECO:0008006" key="4">
    <source>
        <dbReference type="Google" id="ProtNLM"/>
    </source>
</evidence>
<dbReference type="InterPro" id="IPR008523">
    <property type="entry name" value="DUF805"/>
</dbReference>
<keyword evidence="1" id="KW-0472">Membrane</keyword>
<evidence type="ECO:0000256" key="1">
    <source>
        <dbReference type="SAM" id="Phobius"/>
    </source>
</evidence>
<dbReference type="Proteomes" id="UP000189970">
    <property type="component" value="Unassembled WGS sequence"/>
</dbReference>
<keyword evidence="1" id="KW-1133">Transmembrane helix</keyword>
<dbReference type="GO" id="GO:0016020">
    <property type="term" value="C:membrane"/>
    <property type="evidence" value="ECO:0007669"/>
    <property type="project" value="InterPro"/>
</dbReference>
<protein>
    <recommendedName>
        <fullName evidence="4">DUF805 domain-containing protein</fullName>
    </recommendedName>
</protein>
<proteinExistence type="predicted"/>
<feature type="transmembrane region" description="Helical" evidence="1">
    <location>
        <begin position="68"/>
        <end position="89"/>
    </location>
</feature>
<keyword evidence="3" id="KW-1185">Reference proteome</keyword>
<dbReference type="RefSeq" id="WP_079347774.1">
    <property type="nucleotide sequence ID" value="NZ_MVAB01000001.1"/>
</dbReference>
<accession>A0A1V4DJH8</accession>
<dbReference type="Pfam" id="PF05656">
    <property type="entry name" value="DUF805"/>
    <property type="match status" value="1"/>
</dbReference>
<feature type="transmembrane region" description="Helical" evidence="1">
    <location>
        <begin position="149"/>
        <end position="168"/>
    </location>
</feature>
<evidence type="ECO:0000313" key="2">
    <source>
        <dbReference type="EMBL" id="OPF88466.1"/>
    </source>
</evidence>
<comment type="caution">
    <text evidence="2">The sequence shown here is derived from an EMBL/GenBank/DDBJ whole genome shotgun (WGS) entry which is preliminary data.</text>
</comment>
<gene>
    <name evidence="2" type="ORF">BW731_09895</name>
</gene>
<keyword evidence="1" id="KW-0812">Transmembrane</keyword>
<organism evidence="2 3">
    <name type="scientific">Vagococcus martis</name>
    <dbReference type="NCBI Taxonomy" id="1768210"/>
    <lineage>
        <taxon>Bacteria</taxon>
        <taxon>Bacillati</taxon>
        <taxon>Bacillota</taxon>
        <taxon>Bacilli</taxon>
        <taxon>Lactobacillales</taxon>
        <taxon>Enterococcaceae</taxon>
        <taxon>Vagococcus</taxon>
    </lineage>
</organism>
<feature type="transmembrane region" description="Helical" evidence="1">
    <location>
        <begin position="36"/>
        <end position="62"/>
    </location>
</feature>
<dbReference type="AlphaFoldDB" id="A0A1V4DJH8"/>
<dbReference type="EMBL" id="MVAB01000001">
    <property type="protein sequence ID" value="OPF88466.1"/>
    <property type="molecule type" value="Genomic_DNA"/>
</dbReference>
<feature type="transmembrane region" description="Helical" evidence="1">
    <location>
        <begin position="101"/>
        <end position="129"/>
    </location>
</feature>
<evidence type="ECO:0000313" key="3">
    <source>
        <dbReference type="Proteomes" id="UP000189970"/>
    </source>
</evidence>